<feature type="domain" description="C2H2-type" evidence="7">
    <location>
        <begin position="654"/>
        <end position="682"/>
    </location>
</feature>
<feature type="domain" description="C2H2-type" evidence="7">
    <location>
        <begin position="739"/>
        <end position="766"/>
    </location>
</feature>
<sequence>MEGNQSTAYQYTLEAIPRLDSGLKNLTSLQMDKMVQEENARNVAMSLKMELQNGVVKEEKEYDSMKYSYILEPENGMIDFANRFGGKNFNVDVKKEKMTGDIDYDEDDEEDKLVIDLSMGTAKCGTEDITPIKGASKRKRSNMNNVLSTILHDKTSPTERVNSDTCEATDLSLRVNEAQTSEEDSEEDAQPVKMVITDKLENSSEIGARSVSPISATEILKRAASSYHMNTHVSPIPFSPFPANLSSNTAVTLSQHGLVSTPKIQNSSSYSTPPNSFSGSGRKNRRKKYVPIKCEKLDVNDEDEYVEEYSSKRMRSDVVKSEVLDCSPLDLSSSSKQTFETDSPMDLSARSSPEQKVKPVQNGMSFEPVNLTNGAFPKNERKEFTPLNLKIPAVTQPGFSPSGFLPNPLLAGMSTPQLKNFYEMMMKKQPQFPSPNLMQTNTQLMQFHALMQSAMLNNSYMAMKNLNNNVTPVTNDKNDNLVKVKQETPDIKQEIRSPYRVPEFPNSALDYFSKSGMMPSPFMAGFKGFPTGMPFLPPSPLLDPKPTPGRRKKGRESSVGQVVDRTVIPSLDDIPALRSHISTASPDAIIDTLKKLFPIQPPVTDTEAEYGTEDNPMKFLVKDNEQIQTIVDSLLVCCEIVPGEFEKYSGEYRNVCRMCNSAFFHIEHLTKHVKKDHIVKRFQCNQCERSFHDAGNFRQHMRVHDESDIPFECHTCQRRFRHKCTLKVHMRIHTGEKPFKCEVCGATFKISSGLQTHMRKHTGETPYACEFCSMRFKCQSNLKQHLFQHTQQRPFSCEVCGKSYSRKSIRDSHMLTHAKDFAASMVGKMDINAMANLSPMSSSQFPSLSPIPSDHMPSFSPVSSGQDHTDMSVDSLGEVSLDESEGSSNGGHSTGDVDYPPPAIINGQAVMVCPPMIKS</sequence>
<evidence type="ECO:0000256" key="5">
    <source>
        <dbReference type="PROSITE-ProRule" id="PRU00042"/>
    </source>
</evidence>
<feature type="domain" description="C2H2-type" evidence="7">
    <location>
        <begin position="711"/>
        <end position="738"/>
    </location>
</feature>
<feature type="region of interest" description="Disordered" evidence="6">
    <location>
        <begin position="262"/>
        <end position="285"/>
    </location>
</feature>
<dbReference type="SUPFAM" id="SSF57667">
    <property type="entry name" value="beta-beta-alpha zinc fingers"/>
    <property type="match status" value="3"/>
</dbReference>
<accession>A0ABY7EML1</accession>
<keyword evidence="3 5" id="KW-0863">Zinc-finger</keyword>
<protein>
    <submittedName>
        <fullName evidence="8">ZO26-like protein</fullName>
    </submittedName>
</protein>
<feature type="region of interest" description="Disordered" evidence="6">
    <location>
        <begin position="540"/>
        <end position="560"/>
    </location>
</feature>
<keyword evidence="9" id="KW-1185">Reference proteome</keyword>
<evidence type="ECO:0000256" key="6">
    <source>
        <dbReference type="SAM" id="MobiDB-lite"/>
    </source>
</evidence>
<dbReference type="PANTHER" id="PTHR24379:SF121">
    <property type="entry name" value="C2H2-TYPE DOMAIN-CONTAINING PROTEIN"/>
    <property type="match status" value="1"/>
</dbReference>
<dbReference type="SMART" id="SM00355">
    <property type="entry name" value="ZnF_C2H2"/>
    <property type="match status" value="6"/>
</dbReference>
<evidence type="ECO:0000256" key="3">
    <source>
        <dbReference type="ARBA" id="ARBA00022771"/>
    </source>
</evidence>
<reference evidence="8" key="1">
    <citation type="submission" date="2022-11" db="EMBL/GenBank/DDBJ databases">
        <title>Centuries of genome instability and evolution in soft-shell clam transmissible cancer (bioRxiv).</title>
        <authorList>
            <person name="Hart S.F.M."/>
            <person name="Yonemitsu M.A."/>
            <person name="Giersch R.M."/>
            <person name="Beal B.F."/>
            <person name="Arriagada G."/>
            <person name="Davis B.W."/>
            <person name="Ostrander E.A."/>
            <person name="Goff S.P."/>
            <person name="Metzger M.J."/>
        </authorList>
    </citation>
    <scope>NUCLEOTIDE SEQUENCE</scope>
    <source>
        <strain evidence="8">MELC-2E11</strain>
        <tissue evidence="8">Siphon/mantle</tissue>
    </source>
</reference>
<gene>
    <name evidence="8" type="ORF">MAR_035042</name>
</gene>
<feature type="domain" description="C2H2-type" evidence="7">
    <location>
        <begin position="682"/>
        <end position="709"/>
    </location>
</feature>
<dbReference type="InterPro" id="IPR013087">
    <property type="entry name" value="Znf_C2H2_type"/>
</dbReference>
<evidence type="ECO:0000313" key="8">
    <source>
        <dbReference type="EMBL" id="WAR09966.1"/>
    </source>
</evidence>
<dbReference type="Proteomes" id="UP001164746">
    <property type="component" value="Chromosome 7"/>
</dbReference>
<dbReference type="PROSITE" id="PS50157">
    <property type="entry name" value="ZINC_FINGER_C2H2_2"/>
    <property type="match status" value="6"/>
</dbReference>
<dbReference type="EMBL" id="CP111018">
    <property type="protein sequence ID" value="WAR09966.1"/>
    <property type="molecule type" value="Genomic_DNA"/>
</dbReference>
<keyword evidence="4" id="KW-0862">Zinc</keyword>
<dbReference type="Pfam" id="PF00096">
    <property type="entry name" value="zf-C2H2"/>
    <property type="match status" value="3"/>
</dbReference>
<dbReference type="InterPro" id="IPR036236">
    <property type="entry name" value="Znf_C2H2_sf"/>
</dbReference>
<organism evidence="8 9">
    <name type="scientific">Mya arenaria</name>
    <name type="common">Soft-shell clam</name>
    <dbReference type="NCBI Taxonomy" id="6604"/>
    <lineage>
        <taxon>Eukaryota</taxon>
        <taxon>Metazoa</taxon>
        <taxon>Spiralia</taxon>
        <taxon>Lophotrochozoa</taxon>
        <taxon>Mollusca</taxon>
        <taxon>Bivalvia</taxon>
        <taxon>Autobranchia</taxon>
        <taxon>Heteroconchia</taxon>
        <taxon>Euheterodonta</taxon>
        <taxon>Imparidentia</taxon>
        <taxon>Neoheterodontei</taxon>
        <taxon>Myida</taxon>
        <taxon>Myoidea</taxon>
        <taxon>Myidae</taxon>
        <taxon>Mya</taxon>
    </lineage>
</organism>
<keyword evidence="1" id="KW-0479">Metal-binding</keyword>
<feature type="compositionally biased region" description="Low complexity" evidence="6">
    <location>
        <begin position="266"/>
        <end position="280"/>
    </location>
</feature>
<feature type="compositionally biased region" description="Low complexity" evidence="6">
    <location>
        <begin position="842"/>
        <end position="853"/>
    </location>
</feature>
<feature type="region of interest" description="Disordered" evidence="6">
    <location>
        <begin position="842"/>
        <end position="901"/>
    </location>
</feature>
<keyword evidence="2" id="KW-0677">Repeat</keyword>
<dbReference type="Gene3D" id="3.30.160.60">
    <property type="entry name" value="Classic Zinc Finger"/>
    <property type="match status" value="5"/>
</dbReference>
<evidence type="ECO:0000259" key="7">
    <source>
        <dbReference type="PROSITE" id="PS50157"/>
    </source>
</evidence>
<evidence type="ECO:0000256" key="2">
    <source>
        <dbReference type="ARBA" id="ARBA00022737"/>
    </source>
</evidence>
<feature type="domain" description="C2H2-type" evidence="7">
    <location>
        <begin position="795"/>
        <end position="822"/>
    </location>
</feature>
<evidence type="ECO:0000313" key="9">
    <source>
        <dbReference type="Proteomes" id="UP001164746"/>
    </source>
</evidence>
<feature type="domain" description="C2H2-type" evidence="7">
    <location>
        <begin position="767"/>
        <end position="794"/>
    </location>
</feature>
<proteinExistence type="predicted"/>
<evidence type="ECO:0000256" key="4">
    <source>
        <dbReference type="ARBA" id="ARBA00022833"/>
    </source>
</evidence>
<feature type="region of interest" description="Disordered" evidence="6">
    <location>
        <begin position="331"/>
        <end position="359"/>
    </location>
</feature>
<evidence type="ECO:0000256" key="1">
    <source>
        <dbReference type="ARBA" id="ARBA00022723"/>
    </source>
</evidence>
<dbReference type="PANTHER" id="PTHR24379">
    <property type="entry name" value="KRAB AND ZINC FINGER DOMAIN-CONTAINING"/>
    <property type="match status" value="1"/>
</dbReference>
<dbReference type="PROSITE" id="PS00028">
    <property type="entry name" value="ZINC_FINGER_C2H2_1"/>
    <property type="match status" value="5"/>
</dbReference>
<name>A0ABY7EML1_MYAAR</name>